<proteinExistence type="predicted"/>
<comment type="caution">
    <text evidence="2">The sequence shown here is derived from an EMBL/GenBank/DDBJ whole genome shotgun (WGS) entry which is preliminary data.</text>
</comment>
<sequence length="107" mass="11289">MPAARAAGGGRAQKAAGGKVSAVRGGAADGVPGRALGARLDLPRHICSQLQHAPGKSEGTSCPSLCPNREELRGGRGWEKPAKRALFFPFRSDADHLHRRDTGHSNW</sequence>
<feature type="compositionally biased region" description="Low complexity" evidence="1">
    <location>
        <begin position="1"/>
        <end position="19"/>
    </location>
</feature>
<gene>
    <name evidence="2" type="ORF">AAFF_G00374290</name>
</gene>
<organism evidence="2 3">
    <name type="scientific">Aldrovandia affinis</name>
    <dbReference type="NCBI Taxonomy" id="143900"/>
    <lineage>
        <taxon>Eukaryota</taxon>
        <taxon>Metazoa</taxon>
        <taxon>Chordata</taxon>
        <taxon>Craniata</taxon>
        <taxon>Vertebrata</taxon>
        <taxon>Euteleostomi</taxon>
        <taxon>Actinopterygii</taxon>
        <taxon>Neopterygii</taxon>
        <taxon>Teleostei</taxon>
        <taxon>Notacanthiformes</taxon>
        <taxon>Halosauridae</taxon>
        <taxon>Aldrovandia</taxon>
    </lineage>
</organism>
<reference evidence="2" key="1">
    <citation type="journal article" date="2023" name="Science">
        <title>Genome structures resolve the early diversification of teleost fishes.</title>
        <authorList>
            <person name="Parey E."/>
            <person name="Louis A."/>
            <person name="Montfort J."/>
            <person name="Bouchez O."/>
            <person name="Roques C."/>
            <person name="Iampietro C."/>
            <person name="Lluch J."/>
            <person name="Castinel A."/>
            <person name="Donnadieu C."/>
            <person name="Desvignes T."/>
            <person name="Floi Bucao C."/>
            <person name="Jouanno E."/>
            <person name="Wen M."/>
            <person name="Mejri S."/>
            <person name="Dirks R."/>
            <person name="Jansen H."/>
            <person name="Henkel C."/>
            <person name="Chen W.J."/>
            <person name="Zahm M."/>
            <person name="Cabau C."/>
            <person name="Klopp C."/>
            <person name="Thompson A.W."/>
            <person name="Robinson-Rechavi M."/>
            <person name="Braasch I."/>
            <person name="Lecointre G."/>
            <person name="Bobe J."/>
            <person name="Postlethwait J.H."/>
            <person name="Berthelot C."/>
            <person name="Roest Crollius H."/>
            <person name="Guiguen Y."/>
        </authorList>
    </citation>
    <scope>NUCLEOTIDE SEQUENCE</scope>
    <source>
        <strain evidence="2">NC1722</strain>
    </source>
</reference>
<evidence type="ECO:0000313" key="2">
    <source>
        <dbReference type="EMBL" id="KAJ8401848.1"/>
    </source>
</evidence>
<feature type="region of interest" description="Disordered" evidence="1">
    <location>
        <begin position="1"/>
        <end position="33"/>
    </location>
</feature>
<evidence type="ECO:0000256" key="1">
    <source>
        <dbReference type="SAM" id="MobiDB-lite"/>
    </source>
</evidence>
<evidence type="ECO:0000313" key="3">
    <source>
        <dbReference type="Proteomes" id="UP001221898"/>
    </source>
</evidence>
<dbReference type="Proteomes" id="UP001221898">
    <property type="component" value="Unassembled WGS sequence"/>
</dbReference>
<accession>A0AAD7WM59</accession>
<protein>
    <submittedName>
        <fullName evidence="2">Uncharacterized protein</fullName>
    </submittedName>
</protein>
<dbReference type="AlphaFoldDB" id="A0AAD7WM59"/>
<dbReference type="EMBL" id="JAINUG010000067">
    <property type="protein sequence ID" value="KAJ8401848.1"/>
    <property type="molecule type" value="Genomic_DNA"/>
</dbReference>
<keyword evidence="3" id="KW-1185">Reference proteome</keyword>
<name>A0AAD7WM59_9TELE</name>